<protein>
    <recommendedName>
        <fullName evidence="4">Outer membrane receptor protein involved in Fe transport</fullName>
    </recommendedName>
</protein>
<keyword evidence="1" id="KW-1133">Transmembrane helix</keyword>
<keyword evidence="1" id="KW-0472">Membrane</keyword>
<gene>
    <name evidence="2" type="ORF">C7379_10470</name>
</gene>
<organism evidence="2 3">
    <name type="scientific">Hallella colorans</name>
    <dbReference type="NCBI Taxonomy" id="1703337"/>
    <lineage>
        <taxon>Bacteria</taxon>
        <taxon>Pseudomonadati</taxon>
        <taxon>Bacteroidota</taxon>
        <taxon>Bacteroidia</taxon>
        <taxon>Bacteroidales</taxon>
        <taxon>Prevotellaceae</taxon>
        <taxon>Hallella</taxon>
    </lineage>
</organism>
<evidence type="ECO:0000313" key="2">
    <source>
        <dbReference type="EMBL" id="PVX57454.1"/>
    </source>
</evidence>
<comment type="caution">
    <text evidence="2">The sequence shown here is derived from an EMBL/GenBank/DDBJ whole genome shotgun (WGS) entry which is preliminary data.</text>
</comment>
<evidence type="ECO:0008006" key="4">
    <source>
        <dbReference type="Google" id="ProtNLM"/>
    </source>
</evidence>
<keyword evidence="1" id="KW-0812">Transmembrane</keyword>
<dbReference type="EMBL" id="QENY01000004">
    <property type="protein sequence ID" value="PVX57454.1"/>
    <property type="molecule type" value="Genomic_DNA"/>
</dbReference>
<reference evidence="2 3" key="1">
    <citation type="submission" date="2018-05" db="EMBL/GenBank/DDBJ databases">
        <title>Genomic Encyclopedia of Type Strains, Phase IV (KMG-IV): sequencing the most valuable type-strain genomes for metagenomic binning, comparative biology and taxonomic classification.</title>
        <authorList>
            <person name="Goeker M."/>
        </authorList>
    </citation>
    <scope>NUCLEOTIDE SEQUENCE [LARGE SCALE GENOMIC DNA]</scope>
    <source>
        <strain evidence="2 3">DSM 100333</strain>
    </source>
</reference>
<proteinExistence type="predicted"/>
<accession>A0A2U0UIJ8</accession>
<evidence type="ECO:0000313" key="3">
    <source>
        <dbReference type="Proteomes" id="UP000245870"/>
    </source>
</evidence>
<feature type="transmembrane region" description="Helical" evidence="1">
    <location>
        <begin position="21"/>
        <end position="38"/>
    </location>
</feature>
<sequence length="708" mass="79880">MASLVCQIQLNINLRDGIAMVYMKYLFSAIIIFIYSFGSSAQSQDTLRSKSLPKVIVDGANQIETPRKTILRPTALERKHATNGFELLDVMNSPELEIDAHTYNITTKNGGSVVICVNGMEVSNEEVAMLRAKNVQSIEYIRTPGGKYAGKAGVLNFITIQYKYGGNVYFSAEEGFAYKQGNYLGYIDYTHKGLTLSLTTSFDWNHDHSYSEGVDKYVFSDGNMLERSNTPISSSRKNNHQGGKLKLTSIGSNHRLNIYASFVRQAIPQSVSISDVAYSGVFMGSTLKSVTTQSRNISPSVYANYTLWLPKEQTIDITGSFSYGHNRYSSLYDETEHPVVTTKSHENNHAITGRVQYFKTLRNNYTLTAVASHNHNYYKDTYNGNLDGNQTLITDATTGMFQVGKNSEKYYFYLSAGISNTAVCLNTKRYDYCHPIAFYGGNYIINGHHALSLNGLYTHTLFDPSNKNTMAIRKSFFEVVKGNPDLGTMRVLDNTLSYNGQFGKTKISVSYNNFIYFDNICHVYSADEQTVSDMKVNEGTLYGNMLTASYSYNVFNDKLRLNLTAIEEYNTLKGKHYDISKNTLRAHLSATYLIGNLLLKATYKTPYTTLFVSEPCFTHRKPVYELSVSWKHKALSVEGMIRNPFKRYNVSHTSMNYGCYKQENWSYSESNGRCINLKLTYNIGYGKKTEKGEINIDKSINNALLKAY</sequence>
<name>A0A2U0UIJ8_9BACT</name>
<keyword evidence="3" id="KW-1185">Reference proteome</keyword>
<dbReference type="AlphaFoldDB" id="A0A2U0UIJ8"/>
<evidence type="ECO:0000256" key="1">
    <source>
        <dbReference type="SAM" id="Phobius"/>
    </source>
</evidence>
<dbReference type="RefSeq" id="WP_243406695.1">
    <property type="nucleotide sequence ID" value="NZ_QENY01000004.1"/>
</dbReference>
<dbReference type="Proteomes" id="UP000245870">
    <property type="component" value="Unassembled WGS sequence"/>
</dbReference>
<dbReference type="SUPFAM" id="SSF56935">
    <property type="entry name" value="Porins"/>
    <property type="match status" value="1"/>
</dbReference>